<protein>
    <submittedName>
        <fullName evidence="2">Type II secretion prepilin peptidase-dependent protein C</fullName>
    </submittedName>
</protein>
<sequence length="77" mass="9076">MQSVLLANLSQAKEQQQAEHIAFQLLDIYPNTDLIELPSNWLYRIMITPYLDHCHIVRITVQPNLGNSVTQDRWYCY</sequence>
<dbReference type="EMBL" id="RBWY01000001">
    <property type="protein sequence ID" value="RKS87074.1"/>
    <property type="molecule type" value="Genomic_DNA"/>
</dbReference>
<keyword evidence="3" id="KW-1185">Reference proteome</keyword>
<dbReference type="AlphaFoldDB" id="A0A495RIH9"/>
<reference evidence="2 3" key="1">
    <citation type="submission" date="2018-10" db="EMBL/GenBank/DDBJ databases">
        <title>Genomic Encyclopedia of Type Strains, Phase IV (KMG-IV): sequencing the most valuable type-strain genomes for metagenomic binning, comparative biology and taxonomic classification.</title>
        <authorList>
            <person name="Goeker M."/>
        </authorList>
    </citation>
    <scope>NUCLEOTIDE SEQUENCE [LARGE SCALE GENOMIC DNA]</scope>
    <source>
        <strain evidence="2 3">DSM 22228</strain>
    </source>
</reference>
<dbReference type="RefSeq" id="WP_170143303.1">
    <property type="nucleotide sequence ID" value="NZ_RBWY01000001.1"/>
</dbReference>
<accession>A0A495RIH9</accession>
<evidence type="ECO:0000313" key="2">
    <source>
        <dbReference type="EMBL" id="RKS87074.1"/>
    </source>
</evidence>
<dbReference type="Pfam" id="PF12528">
    <property type="entry name" value="T2SSppdC"/>
    <property type="match status" value="1"/>
</dbReference>
<proteinExistence type="predicted"/>
<comment type="caution">
    <text evidence="2">The sequence shown here is derived from an EMBL/GenBank/DDBJ whole genome shotgun (WGS) entry which is preliminary data.</text>
</comment>
<gene>
    <name evidence="2" type="ORF">DES39_0285</name>
</gene>
<evidence type="ECO:0000259" key="1">
    <source>
        <dbReference type="Pfam" id="PF12528"/>
    </source>
</evidence>
<dbReference type="InterPro" id="IPR022204">
    <property type="entry name" value="PpdC-like_C"/>
</dbReference>
<feature type="domain" description="Prepilin peptidase dependent protein C-like C-terminal" evidence="1">
    <location>
        <begin position="3"/>
        <end position="76"/>
    </location>
</feature>
<dbReference type="Proteomes" id="UP000278542">
    <property type="component" value="Unassembled WGS sequence"/>
</dbReference>
<organism evidence="2 3">
    <name type="scientific">Orbus hercynius</name>
    <dbReference type="NCBI Taxonomy" id="593135"/>
    <lineage>
        <taxon>Bacteria</taxon>
        <taxon>Pseudomonadati</taxon>
        <taxon>Pseudomonadota</taxon>
        <taxon>Gammaproteobacteria</taxon>
        <taxon>Orbales</taxon>
        <taxon>Orbaceae</taxon>
        <taxon>Orbus</taxon>
    </lineage>
</organism>
<evidence type="ECO:0000313" key="3">
    <source>
        <dbReference type="Proteomes" id="UP000278542"/>
    </source>
</evidence>
<name>A0A495RIH9_9GAMM</name>